<dbReference type="Proteomes" id="UP001628091">
    <property type="component" value="Unassembled WGS sequence"/>
</dbReference>
<keyword evidence="9" id="KW-1185">Reference proteome</keyword>
<gene>
    <name evidence="8" type="ORF">PPNSA23_25910</name>
</gene>
<evidence type="ECO:0000256" key="1">
    <source>
        <dbReference type="ARBA" id="ARBA00022670"/>
    </source>
</evidence>
<evidence type="ECO:0000259" key="7">
    <source>
        <dbReference type="Pfam" id="PF01435"/>
    </source>
</evidence>
<evidence type="ECO:0000256" key="6">
    <source>
        <dbReference type="RuleBase" id="RU003983"/>
    </source>
</evidence>
<name>A0ABQ0H143_9HYPH</name>
<protein>
    <recommendedName>
        <fullName evidence="7">Peptidase M48 domain-containing protein</fullName>
    </recommendedName>
</protein>
<keyword evidence="3 6" id="KW-0378">Hydrolase</keyword>
<dbReference type="PANTHER" id="PTHR22726:SF1">
    <property type="entry name" value="METALLOENDOPEPTIDASE OMA1, MITOCHONDRIAL"/>
    <property type="match status" value="1"/>
</dbReference>
<dbReference type="CDD" id="cd07332">
    <property type="entry name" value="M48C_Oma1_like"/>
    <property type="match status" value="1"/>
</dbReference>
<keyword evidence="4 6" id="KW-0862">Zinc</keyword>
<accession>A0ABQ0H143</accession>
<evidence type="ECO:0000313" key="9">
    <source>
        <dbReference type="Proteomes" id="UP001628091"/>
    </source>
</evidence>
<comment type="cofactor">
    <cofactor evidence="6">
        <name>Zn(2+)</name>
        <dbReference type="ChEBI" id="CHEBI:29105"/>
    </cofactor>
    <text evidence="6">Binds 1 zinc ion per subunit.</text>
</comment>
<feature type="domain" description="Peptidase M48" evidence="7">
    <location>
        <begin position="3"/>
        <end position="112"/>
    </location>
</feature>
<evidence type="ECO:0000313" key="8">
    <source>
        <dbReference type="EMBL" id="GAB1582648.1"/>
    </source>
</evidence>
<comment type="similarity">
    <text evidence="6">Belongs to the peptidase M48 family.</text>
</comment>
<keyword evidence="5 6" id="KW-0482">Metalloprotease</keyword>
<evidence type="ECO:0000256" key="4">
    <source>
        <dbReference type="ARBA" id="ARBA00022833"/>
    </source>
</evidence>
<dbReference type="EMBL" id="BAAFZP010000001">
    <property type="protein sequence ID" value="GAB1582648.1"/>
    <property type="molecule type" value="Genomic_DNA"/>
</dbReference>
<dbReference type="InterPro" id="IPR001915">
    <property type="entry name" value="Peptidase_M48"/>
</dbReference>
<keyword evidence="2" id="KW-0479">Metal-binding</keyword>
<sequence>MGPNAFALPDGTIIVTDALTDLAPGDDMVLGVLAHEIGHVVHEHTLRRLYRAAGVSALIMLIGGDIGSGLEDVLTRGSALITLSYSLEQEADRYSIDLMARAGRDPAAIADSSRFCATSSGIPTTAIFSPPIRPLRNA</sequence>
<proteinExistence type="inferred from homology"/>
<evidence type="ECO:0000256" key="2">
    <source>
        <dbReference type="ARBA" id="ARBA00022723"/>
    </source>
</evidence>
<keyword evidence="1 6" id="KW-0645">Protease</keyword>
<dbReference type="Gene3D" id="3.30.2010.10">
    <property type="entry name" value="Metalloproteases ('zincins'), catalytic domain"/>
    <property type="match status" value="1"/>
</dbReference>
<evidence type="ECO:0000256" key="5">
    <source>
        <dbReference type="ARBA" id="ARBA00023049"/>
    </source>
</evidence>
<comment type="caution">
    <text evidence="8">The sequence shown here is derived from an EMBL/GenBank/DDBJ whole genome shotgun (WGS) entry which is preliminary data.</text>
</comment>
<dbReference type="Pfam" id="PF01435">
    <property type="entry name" value="Peptidase_M48"/>
    <property type="match status" value="1"/>
</dbReference>
<dbReference type="InterPro" id="IPR051156">
    <property type="entry name" value="Mito/Outer_Membr_Metalloprot"/>
</dbReference>
<evidence type="ECO:0000256" key="3">
    <source>
        <dbReference type="ARBA" id="ARBA00022801"/>
    </source>
</evidence>
<organism evidence="8 9">
    <name type="scientific">Phyllobacterium phragmitis</name>
    <dbReference type="NCBI Taxonomy" id="2670329"/>
    <lineage>
        <taxon>Bacteria</taxon>
        <taxon>Pseudomonadati</taxon>
        <taxon>Pseudomonadota</taxon>
        <taxon>Alphaproteobacteria</taxon>
        <taxon>Hyphomicrobiales</taxon>
        <taxon>Phyllobacteriaceae</taxon>
        <taxon>Phyllobacterium</taxon>
    </lineage>
</organism>
<reference evidence="8 9" key="1">
    <citation type="submission" date="2024-10" db="EMBL/GenBank/DDBJ databases">
        <title>Isolation, draft genome sequencing and identification of Phyllobacterium sp. NSA23, isolated from leaf soil.</title>
        <authorList>
            <person name="Akita H."/>
        </authorList>
    </citation>
    <scope>NUCLEOTIDE SEQUENCE [LARGE SCALE GENOMIC DNA]</scope>
    <source>
        <strain evidence="8 9">NSA23</strain>
    </source>
</reference>
<dbReference type="PANTHER" id="PTHR22726">
    <property type="entry name" value="METALLOENDOPEPTIDASE OMA1"/>
    <property type="match status" value="1"/>
</dbReference>